<dbReference type="EnsemblMetazoa" id="SCAU016096-RA">
    <property type="protein sequence ID" value="SCAU016096-PA"/>
    <property type="gene ID" value="SCAU016096"/>
</dbReference>
<dbReference type="FunFam" id="1.10.530.10:FF:000001">
    <property type="entry name" value="Lysozyme C"/>
    <property type="match status" value="1"/>
</dbReference>
<dbReference type="PRINTS" id="PR00137">
    <property type="entry name" value="LYSOZYME"/>
</dbReference>
<dbReference type="PRINTS" id="PR00135">
    <property type="entry name" value="LYZLACT"/>
</dbReference>
<feature type="chain" id="PRO_5009328189" description="Glycosyl hydrolases family 22 (GH22) domain-containing protein" evidence="5">
    <location>
        <begin position="21"/>
        <end position="143"/>
    </location>
</feature>
<dbReference type="AlphaFoldDB" id="A0A1I8QDH2"/>
<evidence type="ECO:0000313" key="8">
    <source>
        <dbReference type="Proteomes" id="UP000095300"/>
    </source>
</evidence>
<dbReference type="InterPro" id="IPR023346">
    <property type="entry name" value="Lysozyme-like_dom_sf"/>
</dbReference>
<accession>A0A1I8QDH2</accession>
<dbReference type="Gene3D" id="1.10.530.10">
    <property type="match status" value="1"/>
</dbReference>
<organism evidence="7 8">
    <name type="scientific">Stomoxys calcitrans</name>
    <name type="common">Stable fly</name>
    <name type="synonym">Conops calcitrans</name>
    <dbReference type="NCBI Taxonomy" id="35570"/>
    <lineage>
        <taxon>Eukaryota</taxon>
        <taxon>Metazoa</taxon>
        <taxon>Ecdysozoa</taxon>
        <taxon>Arthropoda</taxon>
        <taxon>Hexapoda</taxon>
        <taxon>Insecta</taxon>
        <taxon>Pterygota</taxon>
        <taxon>Neoptera</taxon>
        <taxon>Endopterygota</taxon>
        <taxon>Diptera</taxon>
        <taxon>Brachycera</taxon>
        <taxon>Muscomorpha</taxon>
        <taxon>Muscoidea</taxon>
        <taxon>Muscidae</taxon>
        <taxon>Stomoxys</taxon>
    </lineage>
</organism>
<dbReference type="OrthoDB" id="17373at2759"/>
<feature type="signal peptide" evidence="5">
    <location>
        <begin position="1"/>
        <end position="20"/>
    </location>
</feature>
<keyword evidence="8" id="KW-1185">Reference proteome</keyword>
<evidence type="ECO:0000256" key="1">
    <source>
        <dbReference type="ARBA" id="ARBA00010859"/>
    </source>
</evidence>
<dbReference type="GO" id="GO:0003796">
    <property type="term" value="F:lysozyme activity"/>
    <property type="evidence" value="ECO:0007669"/>
    <property type="project" value="InterPro"/>
</dbReference>
<dbReference type="InterPro" id="IPR019799">
    <property type="entry name" value="Glyco_hydro_22_CS"/>
</dbReference>
<evidence type="ECO:0000256" key="5">
    <source>
        <dbReference type="SAM" id="SignalP"/>
    </source>
</evidence>
<evidence type="ECO:0000256" key="4">
    <source>
        <dbReference type="RuleBase" id="RU004440"/>
    </source>
</evidence>
<dbReference type="CDD" id="cd16899">
    <property type="entry name" value="LYZ_C_invert"/>
    <property type="match status" value="1"/>
</dbReference>
<proteinExistence type="inferred from homology"/>
<name>A0A1I8QDH2_STOCA</name>
<gene>
    <name evidence="7" type="primary">106092517</name>
</gene>
<keyword evidence="3" id="KW-1015">Disulfide bond</keyword>
<dbReference type="Proteomes" id="UP000095300">
    <property type="component" value="Unassembled WGS sequence"/>
</dbReference>
<protein>
    <recommendedName>
        <fullName evidence="6">Glycosyl hydrolases family 22 (GH22) domain-containing protein</fullName>
    </recommendedName>
</protein>
<dbReference type="KEGG" id="scac:106092517"/>
<evidence type="ECO:0000256" key="3">
    <source>
        <dbReference type="ARBA" id="ARBA00023157"/>
    </source>
</evidence>
<keyword evidence="2 5" id="KW-0732">Signal</keyword>
<comment type="similarity">
    <text evidence="1 4">Belongs to the glycosyl hydrolase 22 family.</text>
</comment>
<dbReference type="SUPFAM" id="SSF53955">
    <property type="entry name" value="Lysozyme-like"/>
    <property type="match status" value="1"/>
</dbReference>
<dbReference type="PANTHER" id="PTHR11407">
    <property type="entry name" value="LYSOZYME C"/>
    <property type="match status" value="1"/>
</dbReference>
<evidence type="ECO:0000256" key="2">
    <source>
        <dbReference type="ARBA" id="ARBA00022729"/>
    </source>
</evidence>
<dbReference type="Pfam" id="PF00062">
    <property type="entry name" value="Lys"/>
    <property type="match status" value="1"/>
</dbReference>
<sequence length="143" mass="16184">MRSIIFNLIVVLTLISCVWGKTYNRCSLAREMHAMGVPKSELAQWTCVAKYESSFRTEAVGPTNANGSKDYGIFQINSKYWCKPNSGQSHNQCKVGCNELLSDNIRKSVTCARKIKAQQGWGAWMAWRKHCNRALPSIDDCFK</sequence>
<reference evidence="7" key="1">
    <citation type="submission" date="2020-05" db="UniProtKB">
        <authorList>
            <consortium name="EnsemblMetazoa"/>
        </authorList>
    </citation>
    <scope>IDENTIFICATION</scope>
    <source>
        <strain evidence="7">USDA</strain>
    </source>
</reference>
<evidence type="ECO:0000313" key="7">
    <source>
        <dbReference type="EnsemblMetazoa" id="SCAU016096-PA"/>
    </source>
</evidence>
<dbReference type="SMART" id="SM00263">
    <property type="entry name" value="LYZ1"/>
    <property type="match status" value="1"/>
</dbReference>
<evidence type="ECO:0000259" key="6">
    <source>
        <dbReference type="PROSITE" id="PS00128"/>
    </source>
</evidence>
<feature type="domain" description="Glycosyl hydrolases family 22 (GH22)" evidence="6">
    <location>
        <begin position="93"/>
        <end position="111"/>
    </location>
</feature>
<dbReference type="VEuPathDB" id="VectorBase:SCAU016096"/>
<dbReference type="PROSITE" id="PS00128">
    <property type="entry name" value="GLYCOSYL_HYDROL_F22_1"/>
    <property type="match status" value="1"/>
</dbReference>
<dbReference type="PROSITE" id="PS51348">
    <property type="entry name" value="GLYCOSYL_HYDROL_F22_2"/>
    <property type="match status" value="1"/>
</dbReference>
<dbReference type="PROSITE" id="PS51257">
    <property type="entry name" value="PROKAR_LIPOPROTEIN"/>
    <property type="match status" value="1"/>
</dbReference>
<dbReference type="InterPro" id="IPR001916">
    <property type="entry name" value="Glyco_hydro_22"/>
</dbReference>
<dbReference type="InterPro" id="IPR000974">
    <property type="entry name" value="Glyco_hydro_22_lys"/>
</dbReference>
<dbReference type="PANTHER" id="PTHR11407:SF36">
    <property type="entry name" value="GEO02684P1-RELATED"/>
    <property type="match status" value="1"/>
</dbReference>